<dbReference type="Proteomes" id="UP000320735">
    <property type="component" value="Unassembled WGS sequence"/>
</dbReference>
<organism evidence="1 2">
    <name type="scientific">Symmachiella macrocystis</name>
    <dbReference type="NCBI Taxonomy" id="2527985"/>
    <lineage>
        <taxon>Bacteria</taxon>
        <taxon>Pseudomonadati</taxon>
        <taxon>Planctomycetota</taxon>
        <taxon>Planctomycetia</taxon>
        <taxon>Planctomycetales</taxon>
        <taxon>Planctomycetaceae</taxon>
        <taxon>Symmachiella</taxon>
    </lineage>
</organism>
<accession>A0A5C6BSL2</accession>
<sequence>MKINKRSCASAVLLVALILVGVFAYGRYVRPRAYPYAAVVVSAPSSKTAAMSGIVPIKEPIGLGLNITINLDNFTFREPGHELAVKWVYLGGIFQRDFYKFTMTFDGVTHTKIASTSEEPVELLSQKGYGLRLIPRDLELYGVAE</sequence>
<protein>
    <submittedName>
        <fullName evidence="1">Uncharacterized protein</fullName>
    </submittedName>
</protein>
<dbReference type="AlphaFoldDB" id="A0A5C6BSL2"/>
<dbReference type="EMBL" id="SJPP01000001">
    <property type="protein sequence ID" value="TWU14722.1"/>
    <property type="molecule type" value="Genomic_DNA"/>
</dbReference>
<name>A0A5C6BSL2_9PLAN</name>
<dbReference type="OrthoDB" id="9903674at2"/>
<evidence type="ECO:0000313" key="1">
    <source>
        <dbReference type="EMBL" id="TWU14722.1"/>
    </source>
</evidence>
<proteinExistence type="predicted"/>
<reference evidence="1 2" key="1">
    <citation type="submission" date="2019-02" db="EMBL/GenBank/DDBJ databases">
        <title>Deep-cultivation of Planctomycetes and their phenomic and genomic characterization uncovers novel biology.</title>
        <authorList>
            <person name="Wiegand S."/>
            <person name="Jogler M."/>
            <person name="Boedeker C."/>
            <person name="Pinto D."/>
            <person name="Vollmers J."/>
            <person name="Rivas-Marin E."/>
            <person name="Kohn T."/>
            <person name="Peeters S.H."/>
            <person name="Heuer A."/>
            <person name="Rast P."/>
            <person name="Oberbeckmann S."/>
            <person name="Bunk B."/>
            <person name="Jeske O."/>
            <person name="Meyerdierks A."/>
            <person name="Storesund J.E."/>
            <person name="Kallscheuer N."/>
            <person name="Luecker S."/>
            <person name="Lage O.M."/>
            <person name="Pohl T."/>
            <person name="Merkel B.J."/>
            <person name="Hornburger P."/>
            <person name="Mueller R.-W."/>
            <person name="Bruemmer F."/>
            <person name="Labrenz M."/>
            <person name="Spormann A.M."/>
            <person name="Op Den Camp H."/>
            <person name="Overmann J."/>
            <person name="Amann R."/>
            <person name="Jetten M.S.M."/>
            <person name="Mascher T."/>
            <person name="Medema M.H."/>
            <person name="Devos D.P."/>
            <person name="Kaster A.-K."/>
            <person name="Ovreas L."/>
            <person name="Rohde M."/>
            <person name="Galperin M.Y."/>
            <person name="Jogler C."/>
        </authorList>
    </citation>
    <scope>NUCLEOTIDE SEQUENCE [LARGE SCALE GENOMIC DNA]</scope>
    <source>
        <strain evidence="1 2">CA54</strain>
    </source>
</reference>
<evidence type="ECO:0000313" key="2">
    <source>
        <dbReference type="Proteomes" id="UP000320735"/>
    </source>
</evidence>
<dbReference type="RefSeq" id="WP_146371996.1">
    <property type="nucleotide sequence ID" value="NZ_SJPP01000001.1"/>
</dbReference>
<gene>
    <name evidence="1" type="ORF">CA54_35910</name>
</gene>
<comment type="caution">
    <text evidence="1">The sequence shown here is derived from an EMBL/GenBank/DDBJ whole genome shotgun (WGS) entry which is preliminary data.</text>
</comment>
<keyword evidence="2" id="KW-1185">Reference proteome</keyword>